<dbReference type="AlphaFoldDB" id="Q0AWT7"/>
<dbReference type="InterPro" id="IPR013196">
    <property type="entry name" value="HTH_11"/>
</dbReference>
<keyword evidence="3" id="KW-0804">Transcription</keyword>
<dbReference type="InterPro" id="IPR051462">
    <property type="entry name" value="CBS_domain-containing"/>
</dbReference>
<dbReference type="HOGENOM" id="CLU_090663_1_0_9"/>
<dbReference type="Pfam" id="PF08279">
    <property type="entry name" value="HTH_11"/>
    <property type="match status" value="1"/>
</dbReference>
<dbReference type="Gene3D" id="1.10.10.10">
    <property type="entry name" value="Winged helix-like DNA-binding domain superfamily/Winged helix DNA-binding domain"/>
    <property type="match status" value="1"/>
</dbReference>
<dbReference type="SUPFAM" id="SSF46785">
    <property type="entry name" value="Winged helix' DNA-binding domain"/>
    <property type="match status" value="1"/>
</dbReference>
<dbReference type="EMBL" id="CP000448">
    <property type="protein sequence ID" value="ABI68817.1"/>
    <property type="molecule type" value="Genomic_DNA"/>
</dbReference>
<keyword evidence="1" id="KW-0677">Repeat</keyword>
<dbReference type="PANTHER" id="PTHR48108:SF32">
    <property type="entry name" value="TRANSCRIPTIONAL REPRESSOR CCPN"/>
    <property type="match status" value="1"/>
</dbReference>
<dbReference type="STRING" id="335541.Swol_1514"/>
<protein>
    <submittedName>
        <fullName evidence="7">CBS domain protein</fullName>
    </submittedName>
</protein>
<evidence type="ECO:0000313" key="7">
    <source>
        <dbReference type="EMBL" id="ABI68817.1"/>
    </source>
</evidence>
<dbReference type="InterPro" id="IPR046342">
    <property type="entry name" value="CBS_dom_sf"/>
</dbReference>
<reference evidence="8" key="1">
    <citation type="journal article" date="2010" name="Environ. Microbiol.">
        <title>The genome of Syntrophomonas wolfei: new insights into syntrophic metabolism and biohydrogen production.</title>
        <authorList>
            <person name="Sieber J.R."/>
            <person name="Sims D.R."/>
            <person name="Han C."/>
            <person name="Kim E."/>
            <person name="Lykidis A."/>
            <person name="Lapidus A.L."/>
            <person name="McDonnald E."/>
            <person name="Rohlin L."/>
            <person name="Culley D.E."/>
            <person name="Gunsalus R."/>
            <person name="McInerney M.J."/>
        </authorList>
    </citation>
    <scope>NUCLEOTIDE SEQUENCE [LARGE SCALE GENOMIC DNA]</scope>
    <source>
        <strain evidence="8">DSM 2245B / Goettingen</strain>
    </source>
</reference>
<dbReference type="PIRSF" id="PIRSF026546">
    <property type="entry name" value="UCP026546_CBS_YqzB"/>
    <property type="match status" value="1"/>
</dbReference>
<dbReference type="eggNOG" id="COG0517">
    <property type="taxonomic scope" value="Bacteria"/>
</dbReference>
<dbReference type="Proteomes" id="UP000001968">
    <property type="component" value="Chromosome"/>
</dbReference>
<dbReference type="InterPro" id="IPR016842">
    <property type="entry name" value="UCP026546_HTH-CBS"/>
</dbReference>
<dbReference type="PROSITE" id="PS51371">
    <property type="entry name" value="CBS"/>
    <property type="match status" value="2"/>
</dbReference>
<dbReference type="InterPro" id="IPR001034">
    <property type="entry name" value="DeoR_HTH"/>
</dbReference>
<evidence type="ECO:0000256" key="3">
    <source>
        <dbReference type="ARBA" id="ARBA00023163"/>
    </source>
</evidence>
<feature type="domain" description="CBS" evidence="6">
    <location>
        <begin position="149"/>
        <end position="216"/>
    </location>
</feature>
<keyword evidence="8" id="KW-1185">Reference proteome</keyword>
<dbReference type="GO" id="GO:0003700">
    <property type="term" value="F:DNA-binding transcription factor activity"/>
    <property type="evidence" value="ECO:0007669"/>
    <property type="project" value="InterPro"/>
</dbReference>
<dbReference type="RefSeq" id="WP_011640916.1">
    <property type="nucleotide sequence ID" value="NC_008346.1"/>
</dbReference>
<dbReference type="SUPFAM" id="SSF54631">
    <property type="entry name" value="CBS-domain pair"/>
    <property type="match status" value="1"/>
</dbReference>
<dbReference type="InterPro" id="IPR036390">
    <property type="entry name" value="WH_DNA-bd_sf"/>
</dbReference>
<evidence type="ECO:0000313" key="8">
    <source>
        <dbReference type="Proteomes" id="UP000001968"/>
    </source>
</evidence>
<evidence type="ECO:0000259" key="6">
    <source>
        <dbReference type="PROSITE" id="PS51371"/>
    </source>
</evidence>
<accession>Q0AWT7</accession>
<evidence type="ECO:0000256" key="2">
    <source>
        <dbReference type="ARBA" id="ARBA00023015"/>
    </source>
</evidence>
<dbReference type="Gene3D" id="3.10.580.10">
    <property type="entry name" value="CBS-domain"/>
    <property type="match status" value="1"/>
</dbReference>
<dbReference type="PANTHER" id="PTHR48108">
    <property type="entry name" value="CBS DOMAIN-CONTAINING PROTEIN CBSX2, CHLOROPLASTIC"/>
    <property type="match status" value="1"/>
</dbReference>
<evidence type="ECO:0000256" key="1">
    <source>
        <dbReference type="ARBA" id="ARBA00022737"/>
    </source>
</evidence>
<proteinExistence type="predicted"/>
<sequence length="219" mass="24524">MVNPIQLNDRQEKILEIVKKHEPITGENIAEMLNVTRAALRPDLAVLTMSGYLEAKPRVGYTFKSEGVESAMRRVLNQYRVKDIQSLPVIMKESCSIYDAIVTLFIEDTGSIFVVDENKYLSGIVSRKDFLKTTIGQADIHKVPVSVIMTRMPNIVTAALDETVVAAIKKIVEHEVDSLPVVKSRIEDEEEKLEVVGKISKTNIARLFLDLAANKTKEV</sequence>
<dbReference type="InterPro" id="IPR000644">
    <property type="entry name" value="CBS_dom"/>
</dbReference>
<dbReference type="eggNOG" id="COG1827">
    <property type="taxonomic scope" value="Bacteria"/>
</dbReference>
<dbReference type="InterPro" id="IPR036388">
    <property type="entry name" value="WH-like_DNA-bd_sf"/>
</dbReference>
<evidence type="ECO:0000256" key="4">
    <source>
        <dbReference type="PROSITE-ProRule" id="PRU00703"/>
    </source>
</evidence>
<dbReference type="CDD" id="cd04617">
    <property type="entry name" value="CBS_pair_CcpN"/>
    <property type="match status" value="1"/>
</dbReference>
<evidence type="ECO:0000259" key="5">
    <source>
        <dbReference type="PROSITE" id="PS51000"/>
    </source>
</evidence>
<dbReference type="PROSITE" id="PS51000">
    <property type="entry name" value="HTH_DEOR_2"/>
    <property type="match status" value="1"/>
</dbReference>
<keyword evidence="4" id="KW-0129">CBS domain</keyword>
<name>Q0AWT7_SYNWW</name>
<dbReference type="KEGG" id="swo:Swol_1514"/>
<feature type="domain" description="HTH deoR-type" evidence="5">
    <location>
        <begin position="7"/>
        <end position="71"/>
    </location>
</feature>
<feature type="domain" description="CBS" evidence="6">
    <location>
        <begin position="84"/>
        <end position="140"/>
    </location>
</feature>
<dbReference type="SMART" id="SM00116">
    <property type="entry name" value="CBS"/>
    <property type="match status" value="2"/>
</dbReference>
<organism evidence="7 8">
    <name type="scientific">Syntrophomonas wolfei subsp. wolfei (strain DSM 2245B / Goettingen)</name>
    <dbReference type="NCBI Taxonomy" id="335541"/>
    <lineage>
        <taxon>Bacteria</taxon>
        <taxon>Bacillati</taxon>
        <taxon>Bacillota</taxon>
        <taxon>Clostridia</taxon>
        <taxon>Eubacteriales</taxon>
        <taxon>Syntrophomonadaceae</taxon>
        <taxon>Syntrophomonas</taxon>
    </lineage>
</organism>
<dbReference type="Pfam" id="PF00571">
    <property type="entry name" value="CBS"/>
    <property type="match status" value="2"/>
</dbReference>
<gene>
    <name evidence="7" type="ordered locus">Swol_1514</name>
</gene>
<keyword evidence="2" id="KW-0805">Transcription regulation</keyword>